<keyword evidence="4" id="KW-1185">Reference proteome</keyword>
<accession>A0A8S4PEL4</accession>
<protein>
    <recommendedName>
        <fullName evidence="2">OTU domain-containing protein</fullName>
    </recommendedName>
</protein>
<feature type="non-terminal residue" evidence="3">
    <location>
        <position position="253"/>
    </location>
</feature>
<feature type="region of interest" description="Disordered" evidence="1">
    <location>
        <begin position="97"/>
        <end position="145"/>
    </location>
</feature>
<dbReference type="AlphaFoldDB" id="A0A8S4PEL4"/>
<comment type="caution">
    <text evidence="3">The sequence shown here is derived from an EMBL/GenBank/DDBJ whole genome shotgun (WGS) entry which is preliminary data.</text>
</comment>
<organism evidence="3 4">
    <name type="scientific">Owenia fusiformis</name>
    <name type="common">Polychaete worm</name>
    <dbReference type="NCBI Taxonomy" id="6347"/>
    <lineage>
        <taxon>Eukaryota</taxon>
        <taxon>Metazoa</taxon>
        <taxon>Spiralia</taxon>
        <taxon>Lophotrochozoa</taxon>
        <taxon>Annelida</taxon>
        <taxon>Polychaeta</taxon>
        <taxon>Sedentaria</taxon>
        <taxon>Canalipalpata</taxon>
        <taxon>Sabellida</taxon>
        <taxon>Oweniida</taxon>
        <taxon>Oweniidae</taxon>
        <taxon>Owenia</taxon>
    </lineage>
</organism>
<evidence type="ECO:0000259" key="2">
    <source>
        <dbReference type="PROSITE" id="PS50802"/>
    </source>
</evidence>
<dbReference type="InterPro" id="IPR003323">
    <property type="entry name" value="OTU_dom"/>
</dbReference>
<evidence type="ECO:0000313" key="3">
    <source>
        <dbReference type="EMBL" id="CAH1791678.1"/>
    </source>
</evidence>
<dbReference type="PROSITE" id="PS50802">
    <property type="entry name" value="OTU"/>
    <property type="match status" value="1"/>
</dbReference>
<feature type="compositionally biased region" description="Basic and acidic residues" evidence="1">
    <location>
        <begin position="43"/>
        <end position="56"/>
    </location>
</feature>
<dbReference type="Proteomes" id="UP000749559">
    <property type="component" value="Unassembled WGS sequence"/>
</dbReference>
<feature type="domain" description="OTU" evidence="2">
    <location>
        <begin position="209"/>
        <end position="253"/>
    </location>
</feature>
<feature type="compositionally biased region" description="Polar residues" evidence="1">
    <location>
        <begin position="28"/>
        <end position="40"/>
    </location>
</feature>
<feature type="compositionally biased region" description="Polar residues" evidence="1">
    <location>
        <begin position="111"/>
        <end position="121"/>
    </location>
</feature>
<evidence type="ECO:0000313" key="4">
    <source>
        <dbReference type="Proteomes" id="UP000749559"/>
    </source>
</evidence>
<evidence type="ECO:0000256" key="1">
    <source>
        <dbReference type="SAM" id="MobiDB-lite"/>
    </source>
</evidence>
<sequence length="253" mass="28824">MASESEWEIDIEDSLLANLFIPEIPLSNVVTSKSNDTQSHPDLPTREGSIRYETRQTRQVKKIKYKSEGFDTSDDEPLMKTTRWNDSDLEPLATLLDSDLSEGSEYRPDISETSMSDPISSDENENIRMSKSQRKKRKHKISTPNKSKSLEYVIKTRKKRFGTTRRPKQNCNADIEKAIMISRDEARKKNAVVKAHSKKMDALLRSNGQILAKVPGDGNCFFHAAGIIVDQPADQLKEQVIEHLIAEQDEYKN</sequence>
<gene>
    <name evidence="3" type="ORF">OFUS_LOCUS16735</name>
</gene>
<name>A0A8S4PEL4_OWEFU</name>
<feature type="compositionally biased region" description="Basic residues" evidence="1">
    <location>
        <begin position="131"/>
        <end position="141"/>
    </location>
</feature>
<feature type="region of interest" description="Disordered" evidence="1">
    <location>
        <begin position="28"/>
        <end position="58"/>
    </location>
</feature>
<reference evidence="3" key="1">
    <citation type="submission" date="2022-03" db="EMBL/GenBank/DDBJ databases">
        <authorList>
            <person name="Martin C."/>
        </authorList>
    </citation>
    <scope>NUCLEOTIDE SEQUENCE</scope>
</reference>
<proteinExistence type="predicted"/>
<dbReference type="EMBL" id="CAIIXF020000008">
    <property type="protein sequence ID" value="CAH1791678.1"/>
    <property type="molecule type" value="Genomic_DNA"/>
</dbReference>
<dbReference type="Gene3D" id="3.90.70.80">
    <property type="match status" value="1"/>
</dbReference>